<sequence>APRRQQSFLMMLDAFLPEGITELAVDSIFMMPQLGVLSKQYPEVATEVFEKDCMIRLGTAVAPWGAGKAGQPMMKATITLPGGKTETRSLSYGELALIPLGVGEVAEAVIEPTKGFDLGLGKGKPVTRTLKGGEVGIVLDARGRRPFEIPKDRSRRVELLKRWNEALNMYPREVAEPAMV</sequence>
<protein>
    <submittedName>
        <fullName evidence="1">Methylaspartate mutase</fullName>
    </submittedName>
</protein>
<dbReference type="Proteomes" id="UP000547674">
    <property type="component" value="Unassembled WGS sequence"/>
</dbReference>
<feature type="non-terminal residue" evidence="1">
    <location>
        <position position="1"/>
    </location>
</feature>
<gene>
    <name evidence="1" type="ORF">HKN21_02700</name>
</gene>
<reference evidence="1 2" key="1">
    <citation type="submission" date="2020-03" db="EMBL/GenBank/DDBJ databases">
        <title>Metabolic flexibility allows generalist bacteria to become dominant in a frequently disturbed ecosystem.</title>
        <authorList>
            <person name="Chen Y.-J."/>
            <person name="Leung P.M."/>
            <person name="Bay S.K."/>
            <person name="Hugenholtz P."/>
            <person name="Kessler A.J."/>
            <person name="Shelley G."/>
            <person name="Waite D.W."/>
            <person name="Cook P.L."/>
            <person name="Greening C."/>
        </authorList>
    </citation>
    <scope>NUCLEOTIDE SEQUENCE [LARGE SCALE GENOMIC DNA]</scope>
    <source>
        <strain evidence="1">SS_bin_28</strain>
    </source>
</reference>
<dbReference type="EMBL" id="JABDJR010000097">
    <property type="protein sequence ID" value="NNF05649.1"/>
    <property type="molecule type" value="Genomic_DNA"/>
</dbReference>
<organism evidence="1 2">
    <name type="scientific">Eiseniibacteriota bacterium</name>
    <dbReference type="NCBI Taxonomy" id="2212470"/>
    <lineage>
        <taxon>Bacteria</taxon>
        <taxon>Candidatus Eiseniibacteriota</taxon>
    </lineage>
</organism>
<evidence type="ECO:0000313" key="2">
    <source>
        <dbReference type="Proteomes" id="UP000547674"/>
    </source>
</evidence>
<proteinExistence type="predicted"/>
<accession>A0A7Y2E9B0</accession>
<dbReference type="AlphaFoldDB" id="A0A7Y2E9B0"/>
<evidence type="ECO:0000313" key="1">
    <source>
        <dbReference type="EMBL" id="NNF05649.1"/>
    </source>
</evidence>
<name>A0A7Y2E9B0_UNCEI</name>
<comment type="caution">
    <text evidence="1">The sequence shown here is derived from an EMBL/GenBank/DDBJ whole genome shotgun (WGS) entry which is preliminary data.</text>
</comment>